<dbReference type="InterPro" id="IPR012337">
    <property type="entry name" value="RNaseH-like_sf"/>
</dbReference>
<dbReference type="GO" id="GO:0000176">
    <property type="term" value="C:nuclear exosome (RNase complex)"/>
    <property type="evidence" value="ECO:0007669"/>
    <property type="project" value="TreeGrafter"/>
</dbReference>
<dbReference type="InterPro" id="IPR036397">
    <property type="entry name" value="RNaseH_sf"/>
</dbReference>
<dbReference type="SUPFAM" id="SSF53098">
    <property type="entry name" value="Ribonuclease H-like"/>
    <property type="match status" value="1"/>
</dbReference>
<dbReference type="WBParaSite" id="MBELARI_LOCUS5979">
    <property type="protein sequence ID" value="MBELARI_LOCUS5979"/>
    <property type="gene ID" value="MBELARI_LOCUS5979"/>
</dbReference>
<dbReference type="GO" id="GO:0071037">
    <property type="term" value="P:nuclear polyadenylation-dependent snRNA catabolic process"/>
    <property type="evidence" value="ECO:0007669"/>
    <property type="project" value="TreeGrafter"/>
</dbReference>
<dbReference type="GO" id="GO:0000467">
    <property type="term" value="P:exonucleolytic trimming to generate mature 3'-end of 5.8S rRNA from tricistronic rRNA transcript (SSU-rRNA, 5.8S rRNA, LSU-rRNA)"/>
    <property type="evidence" value="ECO:0007669"/>
    <property type="project" value="InterPro"/>
</dbReference>
<organism evidence="2 3">
    <name type="scientific">Mesorhabditis belari</name>
    <dbReference type="NCBI Taxonomy" id="2138241"/>
    <lineage>
        <taxon>Eukaryota</taxon>
        <taxon>Metazoa</taxon>
        <taxon>Ecdysozoa</taxon>
        <taxon>Nematoda</taxon>
        <taxon>Chromadorea</taxon>
        <taxon>Rhabditida</taxon>
        <taxon>Rhabditina</taxon>
        <taxon>Rhabditomorpha</taxon>
        <taxon>Rhabditoidea</taxon>
        <taxon>Rhabditidae</taxon>
        <taxon>Mesorhabditinae</taxon>
        <taxon>Mesorhabditis</taxon>
    </lineage>
</organism>
<dbReference type="InterPro" id="IPR002562">
    <property type="entry name" value="3'-5'_exonuclease_dom"/>
</dbReference>
<dbReference type="Pfam" id="PF01612">
    <property type="entry name" value="DNA_pol_A_exo1"/>
    <property type="match status" value="1"/>
</dbReference>
<dbReference type="GO" id="GO:0071035">
    <property type="term" value="P:nuclear polyadenylation-dependent rRNA catabolic process"/>
    <property type="evidence" value="ECO:0007669"/>
    <property type="project" value="TreeGrafter"/>
</dbReference>
<dbReference type="GO" id="GO:0071039">
    <property type="term" value="P:nuclear polyadenylation-dependent CUT catabolic process"/>
    <property type="evidence" value="ECO:0007669"/>
    <property type="project" value="TreeGrafter"/>
</dbReference>
<reference evidence="3" key="1">
    <citation type="submission" date="2024-02" db="UniProtKB">
        <authorList>
            <consortium name="WormBaseParasite"/>
        </authorList>
    </citation>
    <scope>IDENTIFICATION</scope>
</reference>
<dbReference type="GO" id="GO:0071040">
    <property type="term" value="P:nuclear polyadenylation-dependent antisense transcript catabolic process"/>
    <property type="evidence" value="ECO:0007669"/>
    <property type="project" value="TreeGrafter"/>
</dbReference>
<dbReference type="SMART" id="SM00474">
    <property type="entry name" value="35EXOc"/>
    <property type="match status" value="1"/>
</dbReference>
<dbReference type="GO" id="GO:0071051">
    <property type="term" value="P:poly(A)-dependent snoRNA 3'-end processing"/>
    <property type="evidence" value="ECO:0007669"/>
    <property type="project" value="TreeGrafter"/>
</dbReference>
<evidence type="ECO:0000313" key="2">
    <source>
        <dbReference type="Proteomes" id="UP000887575"/>
    </source>
</evidence>
<dbReference type="AlphaFoldDB" id="A0AAF3FGK1"/>
<dbReference type="GO" id="GO:0071036">
    <property type="term" value="P:nuclear polyadenylation-dependent snoRNA catabolic process"/>
    <property type="evidence" value="ECO:0007669"/>
    <property type="project" value="TreeGrafter"/>
</dbReference>
<dbReference type="GO" id="GO:0000175">
    <property type="term" value="F:3'-5'-RNA exonuclease activity"/>
    <property type="evidence" value="ECO:0007669"/>
    <property type="project" value="InterPro"/>
</dbReference>
<accession>A0AAF3FGK1</accession>
<dbReference type="Proteomes" id="UP000887575">
    <property type="component" value="Unassembled WGS sequence"/>
</dbReference>
<name>A0AAF3FGK1_9BILA</name>
<sequence>MERAGIMMDEISKAHRKEIVQHHDYRSFMGITCLIQISTRDADFLIDLIDPFLLWSELHILNEPFSDPKILKVFHGADKDIVWLQRDFGIYVVNMFDTGRAARHLGLPKHSLQYLVDSLCQDYIENFDKSTTAAKRARYILQIPKRTLKENIKRPEPRLPEKRASLPLKIMQVNPQPMQVAPRRATCIAEIDSIMECFGRATTNMVGSDGSRIPEEMIARRIWSIGTSCSVFVEPMSKQSFVLKSYLLFPI</sequence>
<evidence type="ECO:0000313" key="3">
    <source>
        <dbReference type="WBParaSite" id="MBELARI_LOCUS5979"/>
    </source>
</evidence>
<dbReference type="GO" id="GO:0005730">
    <property type="term" value="C:nucleolus"/>
    <property type="evidence" value="ECO:0007669"/>
    <property type="project" value="TreeGrafter"/>
</dbReference>
<evidence type="ECO:0000259" key="1">
    <source>
        <dbReference type="SMART" id="SM00474"/>
    </source>
</evidence>
<dbReference type="GO" id="GO:0003727">
    <property type="term" value="F:single-stranded RNA binding"/>
    <property type="evidence" value="ECO:0007669"/>
    <property type="project" value="TreeGrafter"/>
</dbReference>
<dbReference type="PANTHER" id="PTHR12124">
    <property type="entry name" value="POLYMYOSITIS/SCLERODERMA AUTOANTIGEN-RELATED"/>
    <property type="match status" value="1"/>
</dbReference>
<dbReference type="GO" id="GO:0071044">
    <property type="term" value="P:histone mRNA catabolic process"/>
    <property type="evidence" value="ECO:0007669"/>
    <property type="project" value="TreeGrafter"/>
</dbReference>
<feature type="domain" description="3'-5' exonuclease" evidence="1">
    <location>
        <begin position="6"/>
        <end position="152"/>
    </location>
</feature>
<proteinExistence type="predicted"/>
<dbReference type="PANTHER" id="PTHR12124:SF47">
    <property type="entry name" value="EXOSOME COMPONENT 10"/>
    <property type="match status" value="1"/>
</dbReference>
<dbReference type="InterPro" id="IPR045092">
    <property type="entry name" value="Rrp6-like"/>
</dbReference>
<dbReference type="Gene3D" id="3.30.420.10">
    <property type="entry name" value="Ribonuclease H-like superfamily/Ribonuclease H"/>
    <property type="match status" value="1"/>
</dbReference>
<keyword evidence="2" id="KW-1185">Reference proteome</keyword>
<protein>
    <recommendedName>
        <fullName evidence="1">3'-5' exonuclease domain-containing protein</fullName>
    </recommendedName>
</protein>
<dbReference type="GO" id="GO:0071038">
    <property type="term" value="P:TRAMP-dependent tRNA surveillance pathway"/>
    <property type="evidence" value="ECO:0007669"/>
    <property type="project" value="TreeGrafter"/>
</dbReference>